<accession>A0A2W2CC79</accession>
<reference evidence="1 2" key="1">
    <citation type="submission" date="2018-01" db="EMBL/GenBank/DDBJ databases">
        <title>Draft genome sequence of Jishengella endophytica.</title>
        <authorList>
            <person name="Sahin N."/>
            <person name="Ay H."/>
            <person name="Saygin H."/>
        </authorList>
    </citation>
    <scope>NUCLEOTIDE SEQUENCE [LARGE SCALE GENOMIC DNA]</scope>
    <source>
        <strain evidence="1 2">DSM 45430</strain>
    </source>
</reference>
<dbReference type="EMBL" id="POTX01000191">
    <property type="protein sequence ID" value="PZF90464.1"/>
    <property type="molecule type" value="Genomic_DNA"/>
</dbReference>
<dbReference type="OrthoDB" id="3292634at2"/>
<dbReference type="Proteomes" id="UP000248627">
    <property type="component" value="Unassembled WGS sequence"/>
</dbReference>
<keyword evidence="2" id="KW-1185">Reference proteome</keyword>
<gene>
    <name evidence="1" type="ORF">C1I93_22650</name>
</gene>
<sequence length="272" mass="28284">MTVGARLLAAAAVLVLGLGAVAVVVILSDPYRVGRVFSGEGQPVPPAATATAAPDGTSGLGGAARAGMESLTAVESGPLAGRRSAEFELVDGVTRFHLTVVELGEELYRIGSPDDSGARPRAELSGDRLRLRMERIDELPSEVEVLLNARVSWDLRITGGTTDRRLDLAAARLTALEFAGGATRTELRLPKVDRGLVVRVTGGVNLFDVRVGGGVPVRVRAGSGAGAVQVYEQRRDGVPAGTVFGSPNWDQVAGRILLDLVAGAHIVTVRPG</sequence>
<dbReference type="RefSeq" id="WP_111245319.1">
    <property type="nucleotide sequence ID" value="NZ_AP023358.1"/>
</dbReference>
<evidence type="ECO:0000313" key="1">
    <source>
        <dbReference type="EMBL" id="PZF90464.1"/>
    </source>
</evidence>
<name>A0A2W2CC79_9ACTN</name>
<proteinExistence type="predicted"/>
<organism evidence="1 2">
    <name type="scientific">Micromonospora endophytica</name>
    <dbReference type="NCBI Taxonomy" id="515350"/>
    <lineage>
        <taxon>Bacteria</taxon>
        <taxon>Bacillati</taxon>
        <taxon>Actinomycetota</taxon>
        <taxon>Actinomycetes</taxon>
        <taxon>Micromonosporales</taxon>
        <taxon>Micromonosporaceae</taxon>
        <taxon>Micromonospora</taxon>
    </lineage>
</organism>
<dbReference type="AlphaFoldDB" id="A0A2W2CC79"/>
<protein>
    <submittedName>
        <fullName evidence="1">Uncharacterized protein</fullName>
    </submittedName>
</protein>
<comment type="caution">
    <text evidence="1">The sequence shown here is derived from an EMBL/GenBank/DDBJ whole genome shotgun (WGS) entry which is preliminary data.</text>
</comment>
<evidence type="ECO:0000313" key="2">
    <source>
        <dbReference type="Proteomes" id="UP000248627"/>
    </source>
</evidence>